<feature type="non-terminal residue" evidence="6">
    <location>
        <position position="1"/>
    </location>
</feature>
<dbReference type="GO" id="GO:0016020">
    <property type="term" value="C:membrane"/>
    <property type="evidence" value="ECO:0007669"/>
    <property type="project" value="UniProtKB-SubCell"/>
</dbReference>
<name>A0AA38GA29_TAXCH</name>
<dbReference type="Gene3D" id="3.40.50.2300">
    <property type="match status" value="1"/>
</dbReference>
<dbReference type="SUPFAM" id="SSF53822">
    <property type="entry name" value="Periplasmic binding protein-like I"/>
    <property type="match status" value="1"/>
</dbReference>
<protein>
    <recommendedName>
        <fullName evidence="5">Receptor ligand binding region domain-containing protein</fullName>
    </recommendedName>
</protein>
<proteinExistence type="predicted"/>
<keyword evidence="4" id="KW-0472">Membrane</keyword>
<keyword evidence="3" id="KW-1133">Transmembrane helix</keyword>
<comment type="subcellular location">
    <subcellularLocation>
        <location evidence="1">Membrane</location>
    </subcellularLocation>
</comment>
<dbReference type="AlphaFoldDB" id="A0AA38GA29"/>
<evidence type="ECO:0000313" key="6">
    <source>
        <dbReference type="EMBL" id="KAH9317414.1"/>
    </source>
</evidence>
<dbReference type="InterPro" id="IPR028082">
    <property type="entry name" value="Peripla_BP_I"/>
</dbReference>
<keyword evidence="7" id="KW-1185">Reference proteome</keyword>
<evidence type="ECO:0000313" key="7">
    <source>
        <dbReference type="Proteomes" id="UP000824469"/>
    </source>
</evidence>
<evidence type="ECO:0000259" key="5">
    <source>
        <dbReference type="Pfam" id="PF01094"/>
    </source>
</evidence>
<evidence type="ECO:0000256" key="1">
    <source>
        <dbReference type="ARBA" id="ARBA00004370"/>
    </source>
</evidence>
<dbReference type="EMBL" id="JAHRHJ020000004">
    <property type="protein sequence ID" value="KAH9317414.1"/>
    <property type="molecule type" value="Genomic_DNA"/>
</dbReference>
<dbReference type="Proteomes" id="UP000824469">
    <property type="component" value="Unassembled WGS sequence"/>
</dbReference>
<accession>A0AA38GA29</accession>
<evidence type="ECO:0000256" key="4">
    <source>
        <dbReference type="ARBA" id="ARBA00023136"/>
    </source>
</evidence>
<keyword evidence="2" id="KW-0812">Transmembrane</keyword>
<reference evidence="6 7" key="1">
    <citation type="journal article" date="2021" name="Nat. Plants">
        <title>The Taxus genome provides insights into paclitaxel biosynthesis.</title>
        <authorList>
            <person name="Xiong X."/>
            <person name="Gou J."/>
            <person name="Liao Q."/>
            <person name="Li Y."/>
            <person name="Zhou Q."/>
            <person name="Bi G."/>
            <person name="Li C."/>
            <person name="Du R."/>
            <person name="Wang X."/>
            <person name="Sun T."/>
            <person name="Guo L."/>
            <person name="Liang H."/>
            <person name="Lu P."/>
            <person name="Wu Y."/>
            <person name="Zhang Z."/>
            <person name="Ro D.K."/>
            <person name="Shang Y."/>
            <person name="Huang S."/>
            <person name="Yan J."/>
        </authorList>
    </citation>
    <scope>NUCLEOTIDE SEQUENCE [LARGE SCALE GENOMIC DNA]</scope>
    <source>
        <strain evidence="6">Ta-2019</strain>
    </source>
</reference>
<sequence>VFQQGQKLLQEIFQTNFTGLSGRIRFGHGEKDDCSSSYEIVNVVGKSYQVVG</sequence>
<evidence type="ECO:0000256" key="2">
    <source>
        <dbReference type="ARBA" id="ARBA00022692"/>
    </source>
</evidence>
<organism evidence="6 7">
    <name type="scientific">Taxus chinensis</name>
    <name type="common">Chinese yew</name>
    <name type="synonym">Taxus wallichiana var. chinensis</name>
    <dbReference type="NCBI Taxonomy" id="29808"/>
    <lineage>
        <taxon>Eukaryota</taxon>
        <taxon>Viridiplantae</taxon>
        <taxon>Streptophyta</taxon>
        <taxon>Embryophyta</taxon>
        <taxon>Tracheophyta</taxon>
        <taxon>Spermatophyta</taxon>
        <taxon>Pinopsida</taxon>
        <taxon>Pinidae</taxon>
        <taxon>Conifers II</taxon>
        <taxon>Cupressales</taxon>
        <taxon>Taxaceae</taxon>
        <taxon>Taxus</taxon>
    </lineage>
</organism>
<dbReference type="Pfam" id="PF01094">
    <property type="entry name" value="ANF_receptor"/>
    <property type="match status" value="1"/>
</dbReference>
<evidence type="ECO:0000256" key="3">
    <source>
        <dbReference type="ARBA" id="ARBA00022989"/>
    </source>
</evidence>
<comment type="caution">
    <text evidence="6">The sequence shown here is derived from an EMBL/GenBank/DDBJ whole genome shotgun (WGS) entry which is preliminary data.</text>
</comment>
<gene>
    <name evidence="6" type="ORF">KI387_019183</name>
</gene>
<feature type="non-terminal residue" evidence="6">
    <location>
        <position position="52"/>
    </location>
</feature>
<feature type="domain" description="Receptor ligand binding region" evidence="5">
    <location>
        <begin position="2"/>
        <end position="45"/>
    </location>
</feature>
<dbReference type="InterPro" id="IPR001828">
    <property type="entry name" value="ANF_lig-bd_rcpt"/>
</dbReference>